<keyword evidence="12" id="KW-1185">Reference proteome</keyword>
<evidence type="ECO:0000259" key="10">
    <source>
        <dbReference type="Pfam" id="PF07732"/>
    </source>
</evidence>
<dbReference type="CDD" id="cd13854">
    <property type="entry name" value="CuRO_1_MaLCC_like"/>
    <property type="match status" value="1"/>
</dbReference>
<dbReference type="FunFam" id="2.60.40.420:FF:000021">
    <property type="entry name" value="Extracellular dihydrogeodin oxidase/laccase"/>
    <property type="match status" value="1"/>
</dbReference>
<evidence type="ECO:0000259" key="8">
    <source>
        <dbReference type="Pfam" id="PF00394"/>
    </source>
</evidence>
<keyword evidence="4" id="KW-0560">Oxidoreductase</keyword>
<evidence type="ECO:0000313" key="12">
    <source>
        <dbReference type="Proteomes" id="UP000006911"/>
    </source>
</evidence>
<dbReference type="HOGENOM" id="CLU_006504_3_2_1"/>
<evidence type="ECO:0000313" key="11">
    <source>
        <dbReference type="EMBL" id="CAZ84661.1"/>
    </source>
</evidence>
<evidence type="ECO:0000256" key="3">
    <source>
        <dbReference type="ARBA" id="ARBA00022737"/>
    </source>
</evidence>
<evidence type="ECO:0000256" key="2">
    <source>
        <dbReference type="ARBA" id="ARBA00022723"/>
    </source>
</evidence>
<dbReference type="GO" id="GO:0016491">
    <property type="term" value="F:oxidoreductase activity"/>
    <property type="evidence" value="ECO:0007669"/>
    <property type="project" value="UniProtKB-KW"/>
</dbReference>
<dbReference type="eggNOG" id="KOG1263">
    <property type="taxonomic scope" value="Eukaryota"/>
</dbReference>
<keyword evidence="7" id="KW-0732">Signal</keyword>
<dbReference type="InterPro" id="IPR001117">
    <property type="entry name" value="Cu-oxidase_2nd"/>
</dbReference>
<feature type="chain" id="PRO_5003072104" evidence="7">
    <location>
        <begin position="19"/>
        <end position="586"/>
    </location>
</feature>
<dbReference type="InterPro" id="IPR011707">
    <property type="entry name" value="Cu-oxidase-like_N"/>
</dbReference>
<protein>
    <submittedName>
        <fullName evidence="11">(Perigord truffle) hypothetical protein</fullName>
    </submittedName>
</protein>
<reference evidence="11 12" key="1">
    <citation type="journal article" date="2010" name="Nature">
        <title>Perigord black truffle genome uncovers evolutionary origins and mechanisms of symbiosis.</title>
        <authorList>
            <person name="Martin F."/>
            <person name="Kohler A."/>
            <person name="Murat C."/>
            <person name="Balestrini R."/>
            <person name="Coutinho P.M."/>
            <person name="Jaillon O."/>
            <person name="Montanini B."/>
            <person name="Morin E."/>
            <person name="Noel B."/>
            <person name="Percudani R."/>
            <person name="Porcel B."/>
            <person name="Rubini A."/>
            <person name="Amicucci A."/>
            <person name="Amselem J."/>
            <person name="Anthouard V."/>
            <person name="Arcioni S."/>
            <person name="Artiguenave F."/>
            <person name="Aury J.M."/>
            <person name="Ballario P."/>
            <person name="Bolchi A."/>
            <person name="Brenna A."/>
            <person name="Brun A."/>
            <person name="Buee M."/>
            <person name="Cantarel B."/>
            <person name="Chevalier G."/>
            <person name="Couloux A."/>
            <person name="Da Silva C."/>
            <person name="Denoeud F."/>
            <person name="Duplessis S."/>
            <person name="Ghignone S."/>
            <person name="Hilselberger B."/>
            <person name="Iotti M."/>
            <person name="Marcais B."/>
            <person name="Mello A."/>
            <person name="Miranda M."/>
            <person name="Pacioni G."/>
            <person name="Quesneville H."/>
            <person name="Riccioni C."/>
            <person name="Ruotolo R."/>
            <person name="Splivallo R."/>
            <person name="Stocchi V."/>
            <person name="Tisserant E."/>
            <person name="Viscomi A.R."/>
            <person name="Zambonelli A."/>
            <person name="Zampieri E."/>
            <person name="Henrissat B."/>
            <person name="Lebrun M.H."/>
            <person name="Paolocci F."/>
            <person name="Bonfante P."/>
            <person name="Ottonello S."/>
            <person name="Wincker P."/>
        </authorList>
    </citation>
    <scope>NUCLEOTIDE SEQUENCE [LARGE SCALE GENOMIC DNA]</scope>
    <source>
        <strain evidence="11 12">Mel28</strain>
    </source>
</reference>
<keyword evidence="6" id="KW-0325">Glycoprotein</keyword>
<dbReference type="EMBL" id="FN430330">
    <property type="protein sequence ID" value="CAZ84661.1"/>
    <property type="molecule type" value="Genomic_DNA"/>
</dbReference>
<dbReference type="GeneID" id="9182662"/>
<dbReference type="PANTHER" id="PTHR11709">
    <property type="entry name" value="MULTI-COPPER OXIDASE"/>
    <property type="match status" value="1"/>
</dbReference>
<dbReference type="AlphaFoldDB" id="D5GJG8"/>
<comment type="similarity">
    <text evidence="1">Belongs to the multicopper oxidase family.</text>
</comment>
<feature type="domain" description="Plastocyanin-like" evidence="8">
    <location>
        <begin position="205"/>
        <end position="359"/>
    </location>
</feature>
<keyword evidence="3" id="KW-0677">Repeat</keyword>
<evidence type="ECO:0000256" key="1">
    <source>
        <dbReference type="ARBA" id="ARBA00010609"/>
    </source>
</evidence>
<accession>D5GJG8</accession>
<dbReference type="Proteomes" id="UP000006911">
    <property type="component" value="Unassembled WGS sequence"/>
</dbReference>
<dbReference type="InParanoid" id="D5GJG8"/>
<proteinExistence type="inferred from homology"/>
<dbReference type="RefSeq" id="XP_002840470.1">
    <property type="nucleotide sequence ID" value="XM_002840424.1"/>
</dbReference>
<dbReference type="Gene3D" id="2.60.40.420">
    <property type="entry name" value="Cupredoxins - blue copper proteins"/>
    <property type="match status" value="3"/>
</dbReference>
<dbReference type="PANTHER" id="PTHR11709:SF502">
    <property type="entry name" value="MULTICOPPER OXIDASE"/>
    <property type="match status" value="1"/>
</dbReference>
<dbReference type="SUPFAM" id="SSF49503">
    <property type="entry name" value="Cupredoxins"/>
    <property type="match status" value="3"/>
</dbReference>
<sequence>MHLGDFLGIVIITTTASALPSLFTAPTTEVLAPKLFSKRIANCAHGPTTRNCWDGGRDINTDYYSNFPLTGRVREYWLRVENSTFAPDGYQRTVLTFNGTLPGPTLHADWGDTMRIHVTNGMEYNGTSIHWHGVRQLDTTEQDGVNGITECPFPPGYSLTYEWKATQYGTSWYHSHFSLQYADGVAGALVINGPASANYDEDLGPIMLDDWYHSTAFGLWQHIPTTGPQAANNGLINGMNVFDCSGSTDPNCVGGGKRFLTKFKPGKKYLLRFVNIATDTFFKVTLDNHTMTVISMDFVPITPYETEFVSIGIGERYQVIIEANQATDNYWLRAISQTSCGAANPNRLNIKGIVRYSGAANREPTTSARAIPDSCADEPKDKLVPVVAKSVPPSDLSISQRENVSMTISDNRIHWKLNGISAKIDWLNPTLLHVLKGQTFPEDYNVLEIDGSNPWYYLVIETDLPIEHPIHLHGHDFYLIAQESGTFDTSKVKPKWSNPPRRDVAMLPGSGYMVIAFQTDNPGVWLLHCHIAWHVSGGFALQFVERKTDLLKRFNPAGAWTDTCSAWNTYISSDIDPSQEDSGVKK</sequence>
<keyword evidence="5" id="KW-0186">Copper</keyword>
<keyword evidence="2" id="KW-0479">Metal-binding</keyword>
<organism evidence="11 12">
    <name type="scientific">Tuber melanosporum (strain Mel28)</name>
    <name type="common">Perigord black truffle</name>
    <dbReference type="NCBI Taxonomy" id="656061"/>
    <lineage>
        <taxon>Eukaryota</taxon>
        <taxon>Fungi</taxon>
        <taxon>Dikarya</taxon>
        <taxon>Ascomycota</taxon>
        <taxon>Pezizomycotina</taxon>
        <taxon>Pezizomycetes</taxon>
        <taxon>Pezizales</taxon>
        <taxon>Tuberaceae</taxon>
        <taxon>Tuber</taxon>
    </lineage>
</organism>
<evidence type="ECO:0000256" key="5">
    <source>
        <dbReference type="ARBA" id="ARBA00023008"/>
    </source>
</evidence>
<name>D5GJG8_TUBMM</name>
<evidence type="ECO:0000256" key="7">
    <source>
        <dbReference type="SAM" id="SignalP"/>
    </source>
</evidence>
<dbReference type="GO" id="GO:0005507">
    <property type="term" value="F:copper ion binding"/>
    <property type="evidence" value="ECO:0007669"/>
    <property type="project" value="InterPro"/>
</dbReference>
<evidence type="ECO:0000256" key="6">
    <source>
        <dbReference type="ARBA" id="ARBA00023180"/>
    </source>
</evidence>
<evidence type="ECO:0000256" key="4">
    <source>
        <dbReference type="ARBA" id="ARBA00023002"/>
    </source>
</evidence>
<dbReference type="Pfam" id="PF00394">
    <property type="entry name" value="Cu-oxidase"/>
    <property type="match status" value="1"/>
</dbReference>
<dbReference type="FunFam" id="2.60.40.420:FF:000038">
    <property type="entry name" value="Extracellular dihydrogeodin oxidase/laccase"/>
    <property type="match status" value="1"/>
</dbReference>
<dbReference type="KEGG" id="tml:GSTUM_00008992001"/>
<dbReference type="InterPro" id="IPR011706">
    <property type="entry name" value="Cu-oxidase_C"/>
</dbReference>
<gene>
    <name evidence="11" type="ORF">GSTUM_00008992001</name>
</gene>
<dbReference type="InterPro" id="IPR008972">
    <property type="entry name" value="Cupredoxin"/>
</dbReference>
<dbReference type="STRING" id="656061.D5GJG8"/>
<feature type="domain" description="Plastocyanin-like" evidence="9">
    <location>
        <begin position="429"/>
        <end position="547"/>
    </location>
</feature>
<dbReference type="Pfam" id="PF07731">
    <property type="entry name" value="Cu-oxidase_2"/>
    <property type="match status" value="1"/>
</dbReference>
<dbReference type="OMA" id="TGAWAFH"/>
<dbReference type="CDD" id="cd13880">
    <property type="entry name" value="CuRO_2_MaLCC_like"/>
    <property type="match status" value="1"/>
</dbReference>
<dbReference type="CDD" id="cd13901">
    <property type="entry name" value="CuRO_3_MaLCC_like"/>
    <property type="match status" value="1"/>
</dbReference>
<feature type="domain" description="Plastocyanin-like" evidence="10">
    <location>
        <begin position="80"/>
        <end position="195"/>
    </location>
</feature>
<dbReference type="InterPro" id="IPR045087">
    <property type="entry name" value="Cu-oxidase_fam"/>
</dbReference>
<feature type="signal peptide" evidence="7">
    <location>
        <begin position="1"/>
        <end position="18"/>
    </location>
</feature>
<evidence type="ECO:0000259" key="9">
    <source>
        <dbReference type="Pfam" id="PF07731"/>
    </source>
</evidence>
<dbReference type="Pfam" id="PF07732">
    <property type="entry name" value="Cu-oxidase_3"/>
    <property type="match status" value="1"/>
</dbReference>